<dbReference type="RefSeq" id="WP_149615888.1">
    <property type="nucleotide sequence ID" value="NZ_CAWPFF010000001.1"/>
</dbReference>
<dbReference type="GO" id="GO:0008652">
    <property type="term" value="P:amino acid biosynthetic process"/>
    <property type="evidence" value="ECO:0007669"/>
    <property type="project" value="UniProtKB-KW"/>
</dbReference>
<dbReference type="Pfam" id="PF00793">
    <property type="entry name" value="DAHP_synth_1"/>
    <property type="match status" value="1"/>
</dbReference>
<name>A0A5B0X8N0_9GAMM</name>
<organism evidence="10 11">
    <name type="scientific">Photorhabdus heterorhabditis</name>
    <dbReference type="NCBI Taxonomy" id="880156"/>
    <lineage>
        <taxon>Bacteria</taxon>
        <taxon>Pseudomonadati</taxon>
        <taxon>Pseudomonadota</taxon>
        <taxon>Gammaproteobacteria</taxon>
        <taxon>Enterobacterales</taxon>
        <taxon>Morganellaceae</taxon>
        <taxon>Photorhabdus</taxon>
    </lineage>
</organism>
<comment type="pathway">
    <text evidence="2 8">Metabolic intermediate biosynthesis; chorismate biosynthesis; chorismate from D-erythrose 4-phosphate and phosphoenolpyruvate: step 1/7.</text>
</comment>
<dbReference type="InterPro" id="IPR006219">
    <property type="entry name" value="DAHP_synth_1"/>
</dbReference>
<evidence type="ECO:0000256" key="5">
    <source>
        <dbReference type="ARBA" id="ARBA00022679"/>
    </source>
</evidence>
<evidence type="ECO:0000256" key="3">
    <source>
        <dbReference type="ARBA" id="ARBA00007985"/>
    </source>
</evidence>
<dbReference type="GO" id="GO:0005737">
    <property type="term" value="C:cytoplasm"/>
    <property type="evidence" value="ECO:0007669"/>
    <property type="project" value="TreeGrafter"/>
</dbReference>
<dbReference type="SUPFAM" id="SSF51569">
    <property type="entry name" value="Aldolase"/>
    <property type="match status" value="1"/>
</dbReference>
<reference evidence="10 11" key="1">
    <citation type="submission" date="2019-09" db="EMBL/GenBank/DDBJ databases">
        <title>Whole genome sequence of Photorhabdus heterorhabditis strain ETL (Enterobacteriales: Enterobacteriaceae) a bacterial symbiont of Heterorhabditis zealandica strain ETL (Rhabditida: Heterorhabditidae).</title>
        <authorList>
            <person name="Lulamba T.E."/>
            <person name="Serepa-Dlamini M.H."/>
        </authorList>
    </citation>
    <scope>NUCLEOTIDE SEQUENCE [LARGE SCALE GENOMIC DNA]</scope>
    <source>
        <strain evidence="10 11">ETL</strain>
    </source>
</reference>
<dbReference type="FunFam" id="3.20.20.70:FF:000005">
    <property type="entry name" value="Phospho-2-dehydro-3-deoxyheptonate aldolase"/>
    <property type="match status" value="1"/>
</dbReference>
<comment type="function">
    <text evidence="1 8">Stereospecific condensation of phosphoenolpyruvate (PEP) and D-erythrose-4-phosphate (E4P) giving rise to 3-deoxy-D-arabino-heptulosonate-7-phosphate (DAHP).</text>
</comment>
<dbReference type="PIRSF" id="PIRSF001361">
    <property type="entry name" value="DAHP_synthase"/>
    <property type="match status" value="1"/>
</dbReference>
<evidence type="ECO:0000256" key="6">
    <source>
        <dbReference type="ARBA" id="ARBA00023141"/>
    </source>
</evidence>
<dbReference type="Proteomes" id="UP000322184">
    <property type="component" value="Unassembled WGS sequence"/>
</dbReference>
<dbReference type="GO" id="GO:0003849">
    <property type="term" value="F:3-deoxy-7-phosphoheptulonate synthase activity"/>
    <property type="evidence" value="ECO:0007669"/>
    <property type="project" value="UniProtKB-EC"/>
</dbReference>
<evidence type="ECO:0000259" key="9">
    <source>
        <dbReference type="Pfam" id="PF00793"/>
    </source>
</evidence>
<evidence type="ECO:0000256" key="2">
    <source>
        <dbReference type="ARBA" id="ARBA00004688"/>
    </source>
</evidence>
<keyword evidence="5 8" id="KW-0808">Transferase</keyword>
<evidence type="ECO:0000256" key="4">
    <source>
        <dbReference type="ARBA" id="ARBA00022605"/>
    </source>
</evidence>
<evidence type="ECO:0000256" key="7">
    <source>
        <dbReference type="ARBA" id="ARBA00047508"/>
    </source>
</evidence>
<protein>
    <recommendedName>
        <fullName evidence="8">Phospho-2-dehydro-3-deoxyheptonate aldolase</fullName>
        <ecNumber evidence="8">2.5.1.54</ecNumber>
    </recommendedName>
</protein>
<keyword evidence="6 8" id="KW-0057">Aromatic amino acid biosynthesis</keyword>
<comment type="similarity">
    <text evidence="3 8">Belongs to the class-I DAHP synthase family.</text>
</comment>
<comment type="caution">
    <text evidence="10">The sequence shown here is derived from an EMBL/GenBank/DDBJ whole genome shotgun (WGS) entry which is preliminary data.</text>
</comment>
<dbReference type="GO" id="GO:0009423">
    <property type="term" value="P:chorismate biosynthetic process"/>
    <property type="evidence" value="ECO:0007669"/>
    <property type="project" value="UniProtKB-UniPathway"/>
</dbReference>
<dbReference type="UniPathway" id="UPA00053">
    <property type="reaction ID" value="UER00084"/>
</dbReference>
<evidence type="ECO:0000313" key="10">
    <source>
        <dbReference type="EMBL" id="KAA1195696.1"/>
    </source>
</evidence>
<dbReference type="EMBL" id="VTUW01000001">
    <property type="protein sequence ID" value="KAA1195696.1"/>
    <property type="molecule type" value="Genomic_DNA"/>
</dbReference>
<evidence type="ECO:0000256" key="8">
    <source>
        <dbReference type="PIRNR" id="PIRNR001361"/>
    </source>
</evidence>
<dbReference type="PANTHER" id="PTHR21225:SF10">
    <property type="entry name" value="PHOSPHO-2-DEHYDRO-3-DEOXYHEPTONATE ALDOLASE, TYR-SENSITIVE"/>
    <property type="match status" value="1"/>
</dbReference>
<comment type="catalytic activity">
    <reaction evidence="7 8">
        <text>D-erythrose 4-phosphate + phosphoenolpyruvate + H2O = 7-phospho-2-dehydro-3-deoxy-D-arabino-heptonate + phosphate</text>
        <dbReference type="Rhea" id="RHEA:14717"/>
        <dbReference type="ChEBI" id="CHEBI:15377"/>
        <dbReference type="ChEBI" id="CHEBI:16897"/>
        <dbReference type="ChEBI" id="CHEBI:43474"/>
        <dbReference type="ChEBI" id="CHEBI:58394"/>
        <dbReference type="ChEBI" id="CHEBI:58702"/>
        <dbReference type="EC" id="2.5.1.54"/>
    </reaction>
</comment>
<evidence type="ECO:0000313" key="11">
    <source>
        <dbReference type="Proteomes" id="UP000322184"/>
    </source>
</evidence>
<dbReference type="Gene3D" id="3.20.20.70">
    <property type="entry name" value="Aldolase class I"/>
    <property type="match status" value="1"/>
</dbReference>
<evidence type="ECO:0000256" key="1">
    <source>
        <dbReference type="ARBA" id="ARBA00003726"/>
    </source>
</evidence>
<sequence length="370" mass="40524">MQKGDLSNLIISDEHIIITPEQLKAEFPLPAQQQAEIRHFRKTIADIIAGRDPRLLVICGPCSIHDLQTAIDYACRLRELSNQVSDSLYLVMRVYFEKPRTTVGWKGLINDPDMDGSFNIEKGLKVARALLVELAKLGLPLATEVLDPNSPPYLADMFSWSAIGARTSESQTHREVASSLSMPVGFKNSVSGCLVSAINAIRAAAMPHRFIGISQMGLACLLQTKGNPNGHVILRGGVMPNYSPVDIARCESEMVNAGLKPAIIVDCSHGNSHKDYRRQPIIAESVVAQICNGNSAIIGLMIESNINEGNQPANQLRSEMAYGVSVTDGCISWEITEALLHQIRQTLNSKLTFKWLKKEEGEPQTVIITG</sequence>
<accession>A0A5B0X8N0</accession>
<dbReference type="GO" id="GO:0042802">
    <property type="term" value="F:identical protein binding"/>
    <property type="evidence" value="ECO:0007669"/>
    <property type="project" value="UniProtKB-ARBA"/>
</dbReference>
<dbReference type="InterPro" id="IPR006218">
    <property type="entry name" value="DAHP1/KDSA"/>
</dbReference>
<dbReference type="InterPro" id="IPR013785">
    <property type="entry name" value="Aldolase_TIM"/>
</dbReference>
<dbReference type="GO" id="GO:0009073">
    <property type="term" value="P:aromatic amino acid family biosynthetic process"/>
    <property type="evidence" value="ECO:0007669"/>
    <property type="project" value="UniProtKB-KW"/>
</dbReference>
<keyword evidence="4 8" id="KW-0028">Amino-acid biosynthesis</keyword>
<dbReference type="NCBIfam" id="TIGR00034">
    <property type="entry name" value="aroFGH"/>
    <property type="match status" value="1"/>
</dbReference>
<feature type="domain" description="DAHP synthetase I/KDSA" evidence="9">
    <location>
        <begin position="41"/>
        <end position="339"/>
    </location>
</feature>
<dbReference type="EC" id="2.5.1.54" evidence="8"/>
<proteinExistence type="inferred from homology"/>
<dbReference type="PANTHER" id="PTHR21225">
    <property type="entry name" value="PHOSPHO-2-DEHYDRO-3-DEOXYHEPTONATE ALDOLASE DAHP SYNTHETASE"/>
    <property type="match status" value="1"/>
</dbReference>
<dbReference type="NCBIfam" id="NF009395">
    <property type="entry name" value="PRK12755.1"/>
    <property type="match status" value="1"/>
</dbReference>
<gene>
    <name evidence="10" type="ORF">F0L16_00800</name>
</gene>
<dbReference type="AlphaFoldDB" id="A0A5B0X8N0"/>